<feature type="region of interest" description="Disordered" evidence="1">
    <location>
        <begin position="62"/>
        <end position="108"/>
    </location>
</feature>
<reference evidence="3" key="1">
    <citation type="journal article" date="2019" name="Int. J. Syst. Evol. Microbiol.">
        <title>The Global Catalogue of Microorganisms (GCM) 10K type strain sequencing project: providing services to taxonomists for standard genome sequencing and annotation.</title>
        <authorList>
            <consortium name="The Broad Institute Genomics Platform"/>
            <consortium name="The Broad Institute Genome Sequencing Center for Infectious Disease"/>
            <person name="Wu L."/>
            <person name="Ma J."/>
        </authorList>
    </citation>
    <scope>NUCLEOTIDE SEQUENCE [LARGE SCALE GENOMIC DNA]</scope>
    <source>
        <strain evidence="3">JCM 13581</strain>
    </source>
</reference>
<protein>
    <submittedName>
        <fullName evidence="2">Uncharacterized protein</fullName>
    </submittedName>
</protein>
<feature type="region of interest" description="Disordered" evidence="1">
    <location>
        <begin position="188"/>
        <end position="210"/>
    </location>
</feature>
<keyword evidence="3" id="KW-1185">Reference proteome</keyword>
<name>A0ABP5A2K5_9ACTN</name>
<dbReference type="EMBL" id="BAAAMJ010000002">
    <property type="protein sequence ID" value="GAA1896072.1"/>
    <property type="molecule type" value="Genomic_DNA"/>
</dbReference>
<evidence type="ECO:0000256" key="1">
    <source>
        <dbReference type="SAM" id="MobiDB-lite"/>
    </source>
</evidence>
<sequence length="337" mass="32591">MAGTGPAVSTGATATVRGSGETTGVTTVEAIDGTGSGVTATVVAGRRTVRVVIGMTGDVRRGVPTGSGAHRGRMTGTAPVTTAPAGTGSGTADVPTVRGGRTVTEPGATGRAERAVIGTTAAVRGVPTGSGVLPGRMTGIVPVTTGRAVTGTAEGGRRTTGIVPVMTGRAVRGSVVAGRRTVRAGPVTTGRAVTGSGTGGGPTVRGGRTVTEPGAIGRAERVVVGMTGGVRGVRSGSGALRGCMTGIVPVMTGRAVRGSVVAGRRTVRAGTVTTGDGPEADLATAGTTVGTPTAVATEREAVRSAAIGSGTVRRSSGCPSPMTSPARRSTRACGRSS</sequence>
<proteinExistence type="predicted"/>
<organism evidence="2 3">
    <name type="scientific">Streptomyces sodiiphilus</name>
    <dbReference type="NCBI Taxonomy" id="226217"/>
    <lineage>
        <taxon>Bacteria</taxon>
        <taxon>Bacillati</taxon>
        <taxon>Actinomycetota</taxon>
        <taxon>Actinomycetes</taxon>
        <taxon>Kitasatosporales</taxon>
        <taxon>Streptomycetaceae</taxon>
        <taxon>Streptomyces</taxon>
    </lineage>
</organism>
<feature type="compositionally biased region" description="Low complexity" evidence="1">
    <location>
        <begin position="75"/>
        <end position="92"/>
    </location>
</feature>
<comment type="caution">
    <text evidence="2">The sequence shown here is derived from an EMBL/GenBank/DDBJ whole genome shotgun (WGS) entry which is preliminary data.</text>
</comment>
<feature type="region of interest" description="Disordered" evidence="1">
    <location>
        <begin position="305"/>
        <end position="337"/>
    </location>
</feature>
<dbReference type="Proteomes" id="UP001501303">
    <property type="component" value="Unassembled WGS sequence"/>
</dbReference>
<gene>
    <name evidence="2" type="ORF">GCM10009716_02680</name>
</gene>
<evidence type="ECO:0000313" key="2">
    <source>
        <dbReference type="EMBL" id="GAA1896072.1"/>
    </source>
</evidence>
<accession>A0ABP5A2K5</accession>
<feature type="region of interest" description="Disordered" evidence="1">
    <location>
        <begin position="1"/>
        <end position="22"/>
    </location>
</feature>
<feature type="compositionally biased region" description="Polar residues" evidence="1">
    <location>
        <begin position="312"/>
        <end position="327"/>
    </location>
</feature>
<evidence type="ECO:0000313" key="3">
    <source>
        <dbReference type="Proteomes" id="UP001501303"/>
    </source>
</evidence>